<evidence type="ECO:0000256" key="7">
    <source>
        <dbReference type="SAM" id="Phobius"/>
    </source>
</evidence>
<keyword evidence="6 7" id="KW-0472">Membrane</keyword>
<protein>
    <submittedName>
        <fullName evidence="9">ACS family hexuronate transporter-like MFS transporter</fullName>
    </submittedName>
</protein>
<feature type="transmembrane region" description="Helical" evidence="7">
    <location>
        <begin position="227"/>
        <end position="248"/>
    </location>
</feature>
<dbReference type="PANTHER" id="PTHR11662">
    <property type="entry name" value="SOLUTE CARRIER FAMILY 17"/>
    <property type="match status" value="1"/>
</dbReference>
<keyword evidence="3" id="KW-1003">Cell membrane</keyword>
<dbReference type="PIRSF" id="PIRSF002808">
    <property type="entry name" value="Hexose_phosphate_transp"/>
    <property type="match status" value="1"/>
</dbReference>
<evidence type="ECO:0000256" key="5">
    <source>
        <dbReference type="ARBA" id="ARBA00022989"/>
    </source>
</evidence>
<feature type="transmembrane region" description="Helical" evidence="7">
    <location>
        <begin position="163"/>
        <end position="180"/>
    </location>
</feature>
<dbReference type="InterPro" id="IPR036259">
    <property type="entry name" value="MFS_trans_sf"/>
</dbReference>
<feature type="domain" description="Major facilitator superfamily (MFS) profile" evidence="8">
    <location>
        <begin position="9"/>
        <end position="415"/>
    </location>
</feature>
<evidence type="ECO:0000313" key="10">
    <source>
        <dbReference type="Proteomes" id="UP000319671"/>
    </source>
</evidence>
<dbReference type="InterPro" id="IPR050382">
    <property type="entry name" value="MFS_Na/Anion_cotransporter"/>
</dbReference>
<dbReference type="InterPro" id="IPR000849">
    <property type="entry name" value="Sugar_P_transporter"/>
</dbReference>
<name>A0A561DNZ9_9BACI</name>
<dbReference type="GO" id="GO:0022857">
    <property type="term" value="F:transmembrane transporter activity"/>
    <property type="evidence" value="ECO:0007669"/>
    <property type="project" value="InterPro"/>
</dbReference>
<gene>
    <name evidence="9" type="ORF">FB550_103258</name>
</gene>
<accession>A0A561DNZ9</accession>
<dbReference type="SUPFAM" id="SSF103473">
    <property type="entry name" value="MFS general substrate transporter"/>
    <property type="match status" value="1"/>
</dbReference>
<dbReference type="InterPro" id="IPR011701">
    <property type="entry name" value="MFS"/>
</dbReference>
<feature type="transmembrane region" description="Helical" evidence="7">
    <location>
        <begin position="268"/>
        <end position="289"/>
    </location>
</feature>
<dbReference type="PANTHER" id="PTHR11662:SF399">
    <property type="entry name" value="FI19708P1-RELATED"/>
    <property type="match status" value="1"/>
</dbReference>
<evidence type="ECO:0000313" key="9">
    <source>
        <dbReference type="EMBL" id="TWE05083.1"/>
    </source>
</evidence>
<evidence type="ECO:0000259" key="8">
    <source>
        <dbReference type="PROSITE" id="PS50850"/>
    </source>
</evidence>
<feature type="transmembrane region" description="Helical" evidence="7">
    <location>
        <begin position="82"/>
        <end position="106"/>
    </location>
</feature>
<feature type="transmembrane region" description="Helical" evidence="7">
    <location>
        <begin position="139"/>
        <end position="157"/>
    </location>
</feature>
<keyword evidence="5 7" id="KW-1133">Transmembrane helix</keyword>
<keyword evidence="2" id="KW-0813">Transport</keyword>
<dbReference type="PROSITE" id="PS50850">
    <property type="entry name" value="MFS"/>
    <property type="match status" value="1"/>
</dbReference>
<dbReference type="RefSeq" id="WP_144563605.1">
    <property type="nucleotide sequence ID" value="NZ_VIVN01000003.1"/>
</dbReference>
<dbReference type="EMBL" id="VIVN01000003">
    <property type="protein sequence ID" value="TWE05083.1"/>
    <property type="molecule type" value="Genomic_DNA"/>
</dbReference>
<dbReference type="CDD" id="cd17319">
    <property type="entry name" value="MFS_ExuT_GudP_like"/>
    <property type="match status" value="1"/>
</dbReference>
<proteinExistence type="predicted"/>
<dbReference type="Pfam" id="PF07690">
    <property type="entry name" value="MFS_1"/>
    <property type="match status" value="1"/>
</dbReference>
<feature type="transmembrane region" description="Helical" evidence="7">
    <location>
        <begin position="43"/>
        <end position="62"/>
    </location>
</feature>
<evidence type="ECO:0000256" key="1">
    <source>
        <dbReference type="ARBA" id="ARBA00004651"/>
    </source>
</evidence>
<feature type="transmembrane region" description="Helical" evidence="7">
    <location>
        <begin position="360"/>
        <end position="383"/>
    </location>
</feature>
<evidence type="ECO:0000256" key="4">
    <source>
        <dbReference type="ARBA" id="ARBA00022692"/>
    </source>
</evidence>
<dbReference type="Proteomes" id="UP000319671">
    <property type="component" value="Unassembled WGS sequence"/>
</dbReference>
<reference evidence="9 10" key="1">
    <citation type="submission" date="2019-06" db="EMBL/GenBank/DDBJ databases">
        <title>Sorghum-associated microbial communities from plants grown in Nebraska, USA.</title>
        <authorList>
            <person name="Schachtman D."/>
        </authorList>
    </citation>
    <scope>NUCLEOTIDE SEQUENCE [LARGE SCALE GENOMIC DNA]</scope>
    <source>
        <strain evidence="9 10">2482</strain>
    </source>
</reference>
<evidence type="ECO:0000256" key="3">
    <source>
        <dbReference type="ARBA" id="ARBA00022475"/>
    </source>
</evidence>
<dbReference type="InterPro" id="IPR020846">
    <property type="entry name" value="MFS_dom"/>
</dbReference>
<keyword evidence="4 7" id="KW-0812">Transmembrane</keyword>
<feature type="transmembrane region" description="Helical" evidence="7">
    <location>
        <begin position="6"/>
        <end position="22"/>
    </location>
</feature>
<evidence type="ECO:0000256" key="2">
    <source>
        <dbReference type="ARBA" id="ARBA00022448"/>
    </source>
</evidence>
<dbReference type="GO" id="GO:0005886">
    <property type="term" value="C:plasma membrane"/>
    <property type="evidence" value="ECO:0007669"/>
    <property type="project" value="UniProtKB-SubCell"/>
</dbReference>
<comment type="caution">
    <text evidence="9">The sequence shown here is derived from an EMBL/GenBank/DDBJ whole genome shotgun (WGS) entry which is preliminary data.</text>
</comment>
<dbReference type="AlphaFoldDB" id="A0A561DNZ9"/>
<feature type="transmembrane region" description="Helical" evidence="7">
    <location>
        <begin position="326"/>
        <end position="348"/>
    </location>
</feature>
<feature type="transmembrane region" description="Helical" evidence="7">
    <location>
        <begin position="301"/>
        <end position="320"/>
    </location>
</feature>
<keyword evidence="10" id="KW-1185">Reference proteome</keyword>
<evidence type="ECO:0000256" key="6">
    <source>
        <dbReference type="ARBA" id="ARBA00023136"/>
    </source>
</evidence>
<comment type="subcellular location">
    <subcellularLocation>
        <location evidence="1">Cell membrane</location>
        <topology evidence="1">Multi-pass membrane protein</topology>
    </subcellularLocation>
</comment>
<organism evidence="9 10">
    <name type="scientific">Neobacillus bataviensis</name>
    <dbReference type="NCBI Taxonomy" id="220685"/>
    <lineage>
        <taxon>Bacteria</taxon>
        <taxon>Bacillati</taxon>
        <taxon>Bacillota</taxon>
        <taxon>Bacilli</taxon>
        <taxon>Bacillales</taxon>
        <taxon>Bacillaceae</taxon>
        <taxon>Neobacillus</taxon>
    </lineage>
</organism>
<dbReference type="Gene3D" id="1.20.1250.20">
    <property type="entry name" value="MFS general substrate transporter like domains"/>
    <property type="match status" value="2"/>
</dbReference>
<feature type="transmembrane region" description="Helical" evidence="7">
    <location>
        <begin position="389"/>
        <end position="411"/>
    </location>
</feature>
<sequence length="429" mass="46980">MFRNFRWYIVFMLFLAAIINYIDRSALSVAMPFISKRFHLEPAEMGLILSSFFIGYALFNFIGGYFSDVFGPKKVFGTSMVVWSIFCGLTATAFNFISLFIVRLMFGVGEGPFSSTANKAVNNWFPIKERARAVGINQAGLPIGGALSGPIVGFVALKFGWEWSFVVITLIGLLWTLLWIKTVTDKPEEHPKVSKEELKVIRDGQMQGNTSSSESLPLSYYLKQPTIIVMAVSFFAYNYIIFFFLTWFPSYLTMSKGLSIMKMSVVTMIPWTFGAIGLIGGGMLTDYIFKKTGKLMFSRKLVLVTFLIGAAICVGLAGIASSVTSIVIFMAFGVGFTYLTAPIYWSIIQDVVRGEKVGGVSGFVHGLANISGIIGPSVTGFIVQFTGHFTSAFLLAGGLGVIGALAVAFFVKPLQSEAAKEEVVQTRTV</sequence>